<dbReference type="InterPro" id="IPR037185">
    <property type="entry name" value="EmrE-like"/>
</dbReference>
<dbReference type="InterPro" id="IPR051258">
    <property type="entry name" value="Diverse_Substrate_Transporter"/>
</dbReference>
<dbReference type="PANTHER" id="PTHR42920">
    <property type="entry name" value="OS03G0707200 PROTEIN-RELATED"/>
    <property type="match status" value="1"/>
</dbReference>
<comment type="subcellular location">
    <subcellularLocation>
        <location evidence="1">Cell membrane</location>
        <topology evidence="1">Multi-pass membrane protein</topology>
    </subcellularLocation>
</comment>
<dbReference type="InterPro" id="IPR000620">
    <property type="entry name" value="EamA_dom"/>
</dbReference>
<feature type="transmembrane region" description="Helical" evidence="6">
    <location>
        <begin position="65"/>
        <end position="83"/>
    </location>
</feature>
<feature type="transmembrane region" description="Helical" evidence="6">
    <location>
        <begin position="12"/>
        <end position="30"/>
    </location>
</feature>
<evidence type="ECO:0000313" key="8">
    <source>
        <dbReference type="EMBL" id="HHJ52799.1"/>
    </source>
</evidence>
<organism evidence="8">
    <name type="scientific">Caldithrix abyssi</name>
    <dbReference type="NCBI Taxonomy" id="187145"/>
    <lineage>
        <taxon>Bacteria</taxon>
        <taxon>Pseudomonadati</taxon>
        <taxon>Calditrichota</taxon>
        <taxon>Calditrichia</taxon>
        <taxon>Calditrichales</taxon>
        <taxon>Calditrichaceae</taxon>
        <taxon>Caldithrix</taxon>
    </lineage>
</organism>
<evidence type="ECO:0000256" key="6">
    <source>
        <dbReference type="SAM" id="Phobius"/>
    </source>
</evidence>
<keyword evidence="5 6" id="KW-0472">Membrane</keyword>
<keyword evidence="3 6" id="KW-0812">Transmembrane</keyword>
<feature type="transmembrane region" description="Helical" evidence="6">
    <location>
        <begin position="36"/>
        <end position="58"/>
    </location>
</feature>
<feature type="transmembrane region" description="Helical" evidence="6">
    <location>
        <begin position="173"/>
        <end position="196"/>
    </location>
</feature>
<keyword evidence="2" id="KW-1003">Cell membrane</keyword>
<protein>
    <submittedName>
        <fullName evidence="8">DMT family transporter</fullName>
    </submittedName>
</protein>
<evidence type="ECO:0000256" key="2">
    <source>
        <dbReference type="ARBA" id="ARBA00022475"/>
    </source>
</evidence>
<feature type="transmembrane region" description="Helical" evidence="6">
    <location>
        <begin position="149"/>
        <end position="166"/>
    </location>
</feature>
<feature type="domain" description="EamA" evidence="7">
    <location>
        <begin position="7"/>
        <end position="137"/>
    </location>
</feature>
<name>A0A7V5UF05_CALAY</name>
<sequence>MKITRIKADLGLLSVTFFWGTTFILSKLLLREIPLPVYLFIRLTIAALALGLFSLRYLRQINGAILLHGTVLGALLYFSYFFQMWGIQWTSASNAGFITGLSVVLVPVFGFLFFRQRSPLIVVLGVILAVTGLLLLTGAQPLNWNKGDLLVLVCAVSVAFHVIYTGKYAPLHNVYLLTAIELIVVAILAALALPFGDYQWPDLRTNQILLLIYLGLFGTVFTFLMQTSMQRFTTAARTALIFAMEPVFAALFAFLIAGETLTLLGWVGGLLIVLGMIVSEMPISLK</sequence>
<dbReference type="GO" id="GO:0005886">
    <property type="term" value="C:plasma membrane"/>
    <property type="evidence" value="ECO:0007669"/>
    <property type="project" value="UniProtKB-SubCell"/>
</dbReference>
<comment type="caution">
    <text evidence="8">The sequence shown here is derived from an EMBL/GenBank/DDBJ whole genome shotgun (WGS) entry which is preliminary data.</text>
</comment>
<evidence type="ECO:0000256" key="5">
    <source>
        <dbReference type="ARBA" id="ARBA00023136"/>
    </source>
</evidence>
<accession>A0A7V5UF05</accession>
<dbReference type="EMBL" id="DROD01000434">
    <property type="protein sequence ID" value="HHJ52799.1"/>
    <property type="molecule type" value="Genomic_DNA"/>
</dbReference>
<evidence type="ECO:0000256" key="4">
    <source>
        <dbReference type="ARBA" id="ARBA00022989"/>
    </source>
</evidence>
<evidence type="ECO:0000256" key="3">
    <source>
        <dbReference type="ARBA" id="ARBA00022692"/>
    </source>
</evidence>
<dbReference type="AlphaFoldDB" id="A0A7V5UF05"/>
<feature type="transmembrane region" description="Helical" evidence="6">
    <location>
        <begin position="95"/>
        <end position="114"/>
    </location>
</feature>
<dbReference type="Proteomes" id="UP000886124">
    <property type="component" value="Unassembled WGS sequence"/>
</dbReference>
<dbReference type="PANTHER" id="PTHR42920:SF5">
    <property type="entry name" value="EAMA DOMAIN-CONTAINING PROTEIN"/>
    <property type="match status" value="1"/>
</dbReference>
<evidence type="ECO:0000259" key="7">
    <source>
        <dbReference type="Pfam" id="PF00892"/>
    </source>
</evidence>
<dbReference type="Pfam" id="PF00892">
    <property type="entry name" value="EamA"/>
    <property type="match status" value="2"/>
</dbReference>
<evidence type="ECO:0000256" key="1">
    <source>
        <dbReference type="ARBA" id="ARBA00004651"/>
    </source>
</evidence>
<feature type="domain" description="EamA" evidence="7">
    <location>
        <begin position="146"/>
        <end position="278"/>
    </location>
</feature>
<feature type="transmembrane region" description="Helical" evidence="6">
    <location>
        <begin position="239"/>
        <end position="257"/>
    </location>
</feature>
<keyword evidence="4 6" id="KW-1133">Transmembrane helix</keyword>
<reference evidence="8" key="1">
    <citation type="journal article" date="2020" name="mSystems">
        <title>Genome- and Community-Level Interaction Insights into Carbon Utilization and Element Cycling Functions of Hydrothermarchaeota in Hydrothermal Sediment.</title>
        <authorList>
            <person name="Zhou Z."/>
            <person name="Liu Y."/>
            <person name="Xu W."/>
            <person name="Pan J."/>
            <person name="Luo Z.H."/>
            <person name="Li M."/>
        </authorList>
    </citation>
    <scope>NUCLEOTIDE SEQUENCE [LARGE SCALE GENOMIC DNA]</scope>
    <source>
        <strain evidence="8">HyVt-527</strain>
    </source>
</reference>
<feature type="transmembrane region" description="Helical" evidence="6">
    <location>
        <begin position="121"/>
        <end position="143"/>
    </location>
</feature>
<gene>
    <name evidence="8" type="ORF">ENJ89_06350</name>
</gene>
<proteinExistence type="predicted"/>
<feature type="transmembrane region" description="Helical" evidence="6">
    <location>
        <begin position="208"/>
        <end position="227"/>
    </location>
</feature>
<dbReference type="SUPFAM" id="SSF103481">
    <property type="entry name" value="Multidrug resistance efflux transporter EmrE"/>
    <property type="match status" value="2"/>
</dbReference>
<feature type="transmembrane region" description="Helical" evidence="6">
    <location>
        <begin position="263"/>
        <end position="283"/>
    </location>
</feature>